<dbReference type="EMBL" id="MKIO01000039">
    <property type="protein sequence ID" value="OLP53651.1"/>
    <property type="molecule type" value="Genomic_DNA"/>
</dbReference>
<dbReference type="Gene3D" id="3.90.1170.50">
    <property type="entry name" value="Aldehyde oxidase/xanthine dehydrogenase, a/b hammerhead"/>
    <property type="match status" value="1"/>
</dbReference>
<dbReference type="SUPFAM" id="SSF56003">
    <property type="entry name" value="Molybdenum cofactor-binding domain"/>
    <property type="match status" value="1"/>
</dbReference>
<dbReference type="InterPro" id="IPR016208">
    <property type="entry name" value="Ald_Oxase/xanthine_DH-like"/>
</dbReference>
<name>A0A1Q9AFG2_9HYPH</name>
<dbReference type="Gene3D" id="3.30.365.10">
    <property type="entry name" value="Aldehyde oxidase/xanthine dehydrogenase, molybdopterin binding domain"/>
    <property type="match status" value="4"/>
</dbReference>
<dbReference type="AlphaFoldDB" id="A0A1Q9AFG2"/>
<dbReference type="PANTHER" id="PTHR11908">
    <property type="entry name" value="XANTHINE DEHYDROGENASE"/>
    <property type="match status" value="1"/>
</dbReference>
<comment type="caution">
    <text evidence="3">The sequence shown here is derived from an EMBL/GenBank/DDBJ whole genome shotgun (WGS) entry which is preliminary data.</text>
</comment>
<dbReference type="STRING" id="1672749.BJF92_05740"/>
<dbReference type="InterPro" id="IPR008274">
    <property type="entry name" value="AldOxase/xan_DH_MoCoBD1"/>
</dbReference>
<dbReference type="Pfam" id="PF01315">
    <property type="entry name" value="Ald_Xan_dh_C"/>
    <property type="match status" value="1"/>
</dbReference>
<dbReference type="SUPFAM" id="SSF54665">
    <property type="entry name" value="CO dehydrogenase molybdoprotein N-domain-like"/>
    <property type="match status" value="1"/>
</dbReference>
<accession>A0A1Q9AFG2</accession>
<gene>
    <name evidence="3" type="ORF">BJF92_05740</name>
</gene>
<proteinExistence type="predicted"/>
<dbReference type="InterPro" id="IPR000674">
    <property type="entry name" value="Ald_Oxase/Xan_DH_a/b"/>
</dbReference>
<dbReference type="InterPro" id="IPR046867">
    <property type="entry name" value="AldOxase/xan_DH_MoCoBD2"/>
</dbReference>
<dbReference type="InterPro" id="IPR037165">
    <property type="entry name" value="AldOxase/xan_DH_Mopterin-bd_sf"/>
</dbReference>
<dbReference type="OrthoDB" id="8428274at2"/>
<dbReference type="Proteomes" id="UP000186143">
    <property type="component" value="Unassembled WGS sequence"/>
</dbReference>
<dbReference type="RefSeq" id="WP_075636297.1">
    <property type="nucleotide sequence ID" value="NZ_MKIO01000039.1"/>
</dbReference>
<sequence length="757" mass="82432">MLTNERRQVGRAVPRIEGPLKATGRAAYAAEHSEPGLLHGAAVPATIARGRILEIDSRAAKVAFPGIVAIYTHENRPDAAWLDRSWQDDTAPPGHTYRPLQNDRVLFDGQPVAFVVADSFENARDAAALIKVIYERDVPETDLSAKLAERYEPPKKRNGISPPPEPRGKPEQAFDEAHVTISADYFIENEHHNPMELFATTVLYGEDGSLTVYDKTQGSQNAQKFVCNVFSLKQDKVTVINAYVGGAFGSGLRPRHQLFLAVMASLDLKRSVRFEMSRRDMFYLSYRPAMHQTVSLAADAEGRLTAVMHDTVQATSRYEDYQEVVVNWSGLAYRCDNVKLTYGLAKLDAATPGDMRAPGAASGLFALESAMDELSYAAGLDPLELRRRNFVHFDQNENKQLTSKALRACYREGAARFGWERRKPAPRAMREGHELIGWGMATGIWEAQLQSAKARVRLSANGQVIVQAAASDIGTGTYTILAQIAAEALDVLVEEVSVQIGQSDLPETSVEGGSWTAASSGSAVDAACLAIRQRLLDLAQKDKASPLKEATVEEVVIRGGHLRLDVDPKASVAISELMARAGETAIEEEGEVGPDAKQMKKFASYTHSACFVEVRVDEELGLVRVTRVVSAVAAGRILNPKTARSQILGGVVMGLGMSLHEESMIDHRSGRIMNHNLAEYHVPAHADIHDIDVHFVQEFDNKASPIGVKGLGEIGICGVAAAVANAIFHATGIRIRHLPITIDKILAGDKTPTDRAA</sequence>
<evidence type="ECO:0000259" key="2">
    <source>
        <dbReference type="SMART" id="SM01008"/>
    </source>
</evidence>
<evidence type="ECO:0000313" key="3">
    <source>
        <dbReference type="EMBL" id="OLP53651.1"/>
    </source>
</evidence>
<dbReference type="InterPro" id="IPR036856">
    <property type="entry name" value="Ald_Oxase/Xan_DH_a/b_sf"/>
</dbReference>
<protein>
    <submittedName>
        <fullName evidence="3">Aldehyde oxidase</fullName>
    </submittedName>
</protein>
<dbReference type="GO" id="GO:0005506">
    <property type="term" value="F:iron ion binding"/>
    <property type="evidence" value="ECO:0007669"/>
    <property type="project" value="InterPro"/>
</dbReference>
<organism evidence="3 4">
    <name type="scientific">Xaviernesmea rhizosphaerae</name>
    <dbReference type="NCBI Taxonomy" id="1672749"/>
    <lineage>
        <taxon>Bacteria</taxon>
        <taxon>Pseudomonadati</taxon>
        <taxon>Pseudomonadota</taxon>
        <taxon>Alphaproteobacteria</taxon>
        <taxon>Hyphomicrobiales</taxon>
        <taxon>Rhizobiaceae</taxon>
        <taxon>Rhizobium/Agrobacterium group</taxon>
        <taxon>Xaviernesmea</taxon>
    </lineage>
</organism>
<dbReference type="Pfam" id="PF02738">
    <property type="entry name" value="MoCoBD_1"/>
    <property type="match status" value="1"/>
</dbReference>
<feature type="region of interest" description="Disordered" evidence="1">
    <location>
        <begin position="145"/>
        <end position="172"/>
    </location>
</feature>
<evidence type="ECO:0000313" key="4">
    <source>
        <dbReference type="Proteomes" id="UP000186143"/>
    </source>
</evidence>
<dbReference type="GO" id="GO:0016491">
    <property type="term" value="F:oxidoreductase activity"/>
    <property type="evidence" value="ECO:0007669"/>
    <property type="project" value="InterPro"/>
</dbReference>
<dbReference type="PANTHER" id="PTHR11908:SF153">
    <property type="entry name" value="DEHYDROGENASE"/>
    <property type="match status" value="1"/>
</dbReference>
<evidence type="ECO:0000256" key="1">
    <source>
        <dbReference type="SAM" id="MobiDB-lite"/>
    </source>
</evidence>
<dbReference type="SMART" id="SM01008">
    <property type="entry name" value="Ald_Xan_dh_C"/>
    <property type="match status" value="1"/>
</dbReference>
<feature type="domain" description="Aldehyde oxidase/xanthine dehydrogenase a/b hammerhead" evidence="2">
    <location>
        <begin position="23"/>
        <end position="138"/>
    </location>
</feature>
<reference evidence="3 4" key="1">
    <citation type="submission" date="2016-09" db="EMBL/GenBank/DDBJ databases">
        <title>Rhizobium sp. nov., a novel species isolated from the rice rhizosphere.</title>
        <authorList>
            <person name="Zhao J."/>
            <person name="Zhang X."/>
        </authorList>
    </citation>
    <scope>NUCLEOTIDE SEQUENCE [LARGE SCALE GENOMIC DNA]</scope>
    <source>
        <strain evidence="3 4">MH17</strain>
    </source>
</reference>
<dbReference type="Pfam" id="PF20256">
    <property type="entry name" value="MoCoBD_2"/>
    <property type="match status" value="1"/>
</dbReference>